<proteinExistence type="predicted"/>
<name>A0ACC3SAS1_9PEZI</name>
<sequence>MSDKKAIHFGGGNIGRGFVAEFLHKSGYEVVFVDVMDSIIESLQKTPSYTVTEIGSEGESSFTIDNYRAINSKHEEDKVVEEIATADTVTCAVGPNILKFIAPVIAKGIEQRKKSNFLSVIACENAIGATDTLRGFIEEKLSSETKSNIKSKARFANSAIDRIVPIQDKDAGLNVKIEKFYEWCVEEKPFEPEGPPPIQGVHFVEDLEPYIERKLFTVNTGHATAAYYGHNRKKQFIHEVLEDKELHDIVQNTLKETAHLIVNKHEITIEEQEDYVQKIVKRISNPVLKDNVERVGRAPLRKLSRKERFIGPAAQLAEKGEKVDFLMGGVEMALRFQNVEGDEESEKLAKILKEKSAEEATSELTGLEKDHPLFDRVVAVVKKRSPYKVKGRVLPGTNIITSYTDVDNLAYPEKSFYPLDIPVSHYQLRHYISNPEDDIIYYASGREIYYLNTSTKKRKHIATLPFEARCTASGYGWVCVGGEDEGLFAIVKLDDTRSLDVDSPLPLDSWYISPRPSRAASVKVERIGEEIVNSVSIHRIQDEDAHLHDTVAVLTNNDKTVRVYSLIHNIETACLDLGFALNHATVSPDGCTLVAVGDFNHAHFFRRHMKQDPPQIPKPHNRLSTSDAEWVSMGHALLHPTEPLGPTGYFTTAWSPNGNLVAVGSEGGYITVFDMELFRQCEDAEEAIVATIASSRPNMQTDIPTRPGAVRSMLFSPDPWDLLIWAEDQGRICVGDLRAGLKSRQVIDLDPEQEGLTKFDSVKTIEPDDASGDERMDVGFDAEEDVEGRYGMRSRNEYVEARRRERLRRQLDPLSRARHDFLLQDDPRGLTAPEQQVLESLRTTRLRLEARAAQGGGAQGDSPRSVVYTSAQLFSSPSHARSSVNTDSDNPRLGGAAGFNDIGGFPELSRTRNRDVGDDTLPPLHSIQDFLNLRDQRQTNTASPPTANPADEQSRLQPRRRTSVVLSSSDASSPAPSGAHATVAPTRTTTSPPIYAHRAESSFNSPARNNDAHDDDASWRTISTALSLTRGPLFEGAARDIGERRRTEQAESAATAAEGARIRNLIGQRERLQRHGREIDPGSNAQTTSRGDPAIRLPARWAGADRMRESYELLLARRSMARVWGGGAATGTEIGVRTAGLAMSRDGRTVWAACEKGIFEIRIKCKGRMMFPAIDMA</sequence>
<protein>
    <submittedName>
        <fullName evidence="1">Uncharacterized protein</fullName>
    </submittedName>
</protein>
<accession>A0ACC3SAS1</accession>
<dbReference type="EMBL" id="JAMKPW020000036">
    <property type="protein sequence ID" value="KAK8201379.1"/>
    <property type="molecule type" value="Genomic_DNA"/>
</dbReference>
<gene>
    <name evidence="1" type="ORF">M8818_005890</name>
</gene>
<organism evidence="1 2">
    <name type="scientific">Zalaria obscura</name>
    <dbReference type="NCBI Taxonomy" id="2024903"/>
    <lineage>
        <taxon>Eukaryota</taxon>
        <taxon>Fungi</taxon>
        <taxon>Dikarya</taxon>
        <taxon>Ascomycota</taxon>
        <taxon>Pezizomycotina</taxon>
        <taxon>Dothideomycetes</taxon>
        <taxon>Dothideomycetidae</taxon>
        <taxon>Dothideales</taxon>
        <taxon>Zalariaceae</taxon>
        <taxon>Zalaria</taxon>
    </lineage>
</organism>
<evidence type="ECO:0000313" key="2">
    <source>
        <dbReference type="Proteomes" id="UP001320706"/>
    </source>
</evidence>
<comment type="caution">
    <text evidence="1">The sequence shown here is derived from an EMBL/GenBank/DDBJ whole genome shotgun (WGS) entry which is preliminary data.</text>
</comment>
<dbReference type="Proteomes" id="UP001320706">
    <property type="component" value="Unassembled WGS sequence"/>
</dbReference>
<evidence type="ECO:0000313" key="1">
    <source>
        <dbReference type="EMBL" id="KAK8201379.1"/>
    </source>
</evidence>
<keyword evidence="2" id="KW-1185">Reference proteome</keyword>
<reference evidence="1" key="1">
    <citation type="submission" date="2024-02" db="EMBL/GenBank/DDBJ databases">
        <title>Metagenome Assembled Genome of Zalaria obscura JY119.</title>
        <authorList>
            <person name="Vighnesh L."/>
            <person name="Jagadeeshwari U."/>
            <person name="Venkata Ramana C."/>
            <person name="Sasikala C."/>
        </authorList>
    </citation>
    <scope>NUCLEOTIDE SEQUENCE</scope>
    <source>
        <strain evidence="1">JY119</strain>
    </source>
</reference>